<name>A0ABD5YLE3_9EURY</name>
<dbReference type="AlphaFoldDB" id="A0ABD5YLE3"/>
<dbReference type="EMBL" id="JBHTAX010000001">
    <property type="protein sequence ID" value="MFC7188921.1"/>
    <property type="molecule type" value="Genomic_DNA"/>
</dbReference>
<dbReference type="GeneID" id="76198490"/>
<dbReference type="Pfam" id="PF24411">
    <property type="entry name" value="DUF7545"/>
    <property type="match status" value="1"/>
</dbReference>
<dbReference type="InterPro" id="IPR055967">
    <property type="entry name" value="DUF7545"/>
</dbReference>
<comment type="caution">
    <text evidence="1">The sequence shown here is derived from an EMBL/GenBank/DDBJ whole genome shotgun (WGS) entry which is preliminary data.</text>
</comment>
<sequence>MTTETDSVVISIEGPDGADEVLLPEPLLKILSENDESSAEVVSDIVILSCAERIHAIVHHGEGEMSDELASVEDEMMDLFEDRFGVTFGAATGHDH</sequence>
<proteinExistence type="predicted"/>
<organism evidence="1 2">
    <name type="scientific">Halocatena marina</name>
    <dbReference type="NCBI Taxonomy" id="2934937"/>
    <lineage>
        <taxon>Archaea</taxon>
        <taxon>Methanobacteriati</taxon>
        <taxon>Methanobacteriota</taxon>
        <taxon>Stenosarchaea group</taxon>
        <taxon>Halobacteria</taxon>
        <taxon>Halobacteriales</taxon>
        <taxon>Natronomonadaceae</taxon>
        <taxon>Halocatena</taxon>
    </lineage>
</organism>
<dbReference type="RefSeq" id="WP_248904627.1">
    <property type="nucleotide sequence ID" value="NZ_CP109979.1"/>
</dbReference>
<protein>
    <submittedName>
        <fullName evidence="1">Uncharacterized protein</fullName>
    </submittedName>
</protein>
<keyword evidence="2" id="KW-1185">Reference proteome</keyword>
<reference evidence="1 2" key="1">
    <citation type="journal article" date="2019" name="Int. J. Syst. Evol. Microbiol.">
        <title>The Global Catalogue of Microorganisms (GCM) 10K type strain sequencing project: providing services to taxonomists for standard genome sequencing and annotation.</title>
        <authorList>
            <consortium name="The Broad Institute Genomics Platform"/>
            <consortium name="The Broad Institute Genome Sequencing Center for Infectious Disease"/>
            <person name="Wu L."/>
            <person name="Ma J."/>
        </authorList>
    </citation>
    <scope>NUCLEOTIDE SEQUENCE [LARGE SCALE GENOMIC DNA]</scope>
    <source>
        <strain evidence="1 2">RDMS1</strain>
    </source>
</reference>
<dbReference type="Proteomes" id="UP001596417">
    <property type="component" value="Unassembled WGS sequence"/>
</dbReference>
<evidence type="ECO:0000313" key="2">
    <source>
        <dbReference type="Proteomes" id="UP001596417"/>
    </source>
</evidence>
<evidence type="ECO:0000313" key="1">
    <source>
        <dbReference type="EMBL" id="MFC7188921.1"/>
    </source>
</evidence>
<accession>A0ABD5YLE3</accession>
<gene>
    <name evidence="1" type="ORF">ACFQL7_03055</name>
</gene>